<accession>A0A6V8NHN1</accession>
<dbReference type="Pfam" id="PF01986">
    <property type="entry name" value="DUF123"/>
    <property type="match status" value="1"/>
</dbReference>
<dbReference type="RefSeq" id="WP_176231487.1">
    <property type="nucleotide sequence ID" value="NZ_BLRU01000148.1"/>
</dbReference>
<proteinExistence type="predicted"/>
<dbReference type="PANTHER" id="PTHR30545:SF2">
    <property type="entry name" value="SUGAR FERMENTATION STIMULATION PROTEIN A"/>
    <property type="match status" value="1"/>
</dbReference>
<comment type="caution">
    <text evidence="3">The sequence shown here is derived from an EMBL/GenBank/DDBJ whole genome shotgun (WGS) entry which is preliminary data.</text>
</comment>
<dbReference type="CDD" id="cd22359">
    <property type="entry name" value="SfsA-like_bacterial"/>
    <property type="match status" value="1"/>
</dbReference>
<dbReference type="GO" id="GO:0003677">
    <property type="term" value="F:DNA binding"/>
    <property type="evidence" value="ECO:0007669"/>
    <property type="project" value="InterPro"/>
</dbReference>
<dbReference type="Proteomes" id="UP000574717">
    <property type="component" value="Unassembled WGS sequence"/>
</dbReference>
<dbReference type="NCBIfam" id="TIGR00230">
    <property type="entry name" value="sfsA"/>
    <property type="match status" value="1"/>
</dbReference>
<dbReference type="Gene3D" id="2.40.50.580">
    <property type="match status" value="1"/>
</dbReference>
<dbReference type="PANTHER" id="PTHR30545">
    <property type="entry name" value="SUGAR FERMENTATION STIMULATION PROTEIN A"/>
    <property type="match status" value="1"/>
</dbReference>
<protein>
    <submittedName>
        <fullName evidence="3">Sugar fermentation stimulation protein A</fullName>
    </submittedName>
</protein>
<dbReference type="InterPro" id="IPR040452">
    <property type="entry name" value="SfsA_C"/>
</dbReference>
<evidence type="ECO:0000313" key="4">
    <source>
        <dbReference type="Proteomes" id="UP000574717"/>
    </source>
</evidence>
<dbReference type="InterPro" id="IPR005224">
    <property type="entry name" value="SfsA"/>
</dbReference>
<dbReference type="Gene3D" id="3.40.1350.60">
    <property type="match status" value="1"/>
</dbReference>
<dbReference type="InterPro" id="IPR002837">
    <property type="entry name" value="DUF123"/>
</dbReference>
<reference evidence="3 4" key="1">
    <citation type="journal article" date="2020" name="Front. Microbiol.">
        <title>Single-cell genomics of novel Actinobacteria with the Wood-Ljungdahl pathway discovered in a serpentinizing system.</title>
        <authorList>
            <person name="Merino N."/>
            <person name="Kawai M."/>
            <person name="Boyd E.S."/>
            <person name="Colman D.R."/>
            <person name="McGlynn S.E."/>
            <person name="Nealson K.H."/>
            <person name="Kurokawa K."/>
            <person name="Hongoh Y."/>
        </authorList>
    </citation>
    <scope>NUCLEOTIDE SEQUENCE [LARGE SCALE GENOMIC DNA]</scope>
    <source>
        <strain evidence="3 4">S03</strain>
    </source>
</reference>
<dbReference type="EMBL" id="BLRU01000148">
    <property type="protein sequence ID" value="GFP19812.1"/>
    <property type="molecule type" value="Genomic_DNA"/>
</dbReference>
<dbReference type="Pfam" id="PF17746">
    <property type="entry name" value="SfsA_N"/>
    <property type="match status" value="1"/>
</dbReference>
<evidence type="ECO:0000259" key="2">
    <source>
        <dbReference type="Pfam" id="PF17746"/>
    </source>
</evidence>
<dbReference type="AlphaFoldDB" id="A0A6V8NHN1"/>
<evidence type="ECO:0000313" key="3">
    <source>
        <dbReference type="EMBL" id="GFP19812.1"/>
    </source>
</evidence>
<gene>
    <name evidence="3" type="ORF">HKBW3S03_01316</name>
</gene>
<dbReference type="Pfam" id="PF03749">
    <property type="entry name" value="SfsA"/>
    <property type="match status" value="1"/>
</dbReference>
<feature type="domain" description="Sugar fermentation stimulation protein C-terminal" evidence="1">
    <location>
        <begin position="92"/>
        <end position="221"/>
    </location>
</feature>
<feature type="domain" description="SfsA N-terminal OB" evidence="2">
    <location>
        <begin position="24"/>
        <end position="87"/>
    </location>
</feature>
<dbReference type="CDD" id="cd10441">
    <property type="entry name" value="GIY-YIG_COG1833"/>
    <property type="match status" value="1"/>
</dbReference>
<evidence type="ECO:0000259" key="1">
    <source>
        <dbReference type="Pfam" id="PF03749"/>
    </source>
</evidence>
<organism evidence="3 4">
    <name type="scientific">Candidatus Hakubella thermalkaliphila</name>
    <dbReference type="NCBI Taxonomy" id="2754717"/>
    <lineage>
        <taxon>Bacteria</taxon>
        <taxon>Bacillati</taxon>
        <taxon>Actinomycetota</taxon>
        <taxon>Actinomycetota incertae sedis</taxon>
        <taxon>Candidatus Hakubellales</taxon>
        <taxon>Candidatus Hakubellaceae</taxon>
        <taxon>Candidatus Hakubella</taxon>
    </lineage>
</organism>
<name>A0A6V8NHN1_9ACTN</name>
<sequence>MSQLSSDRVLGNFKDLQKAVFTGRPNRFTVECVINNRKERAYLPNPGRLWELLLPGKELYLARDLQVSERSTKYTVVAVKKEGVPVLLHTHHANTVAKWLIEQEMISGLEGYSIVKPQISLGRSRFDFLLKKDNQSLVLEVKSCTLFNQEIAMFPDAITLRGKRHLIELAELSHKGLRGGVLFIVNWPLARYFLPEYHTDLEFSRALYDLKDDLIIKAISVEWKKDLTLGQIHELEIPWWLIEREAQDKGSYIIILNLKDAQRLHIGELREITLEKGYYLYVRSARKNLTQRVQRHRRKRKKLFWHIDYLGQIADFHLALPVRSSADLECDIAKRLKAISDWSVPEFGVSDCSCETHLFGMRSNPIFSPTFIEILQHFRIGRLEDELMGKY</sequence>
<dbReference type="InterPro" id="IPR041465">
    <property type="entry name" value="SfsA_N"/>
</dbReference>